<dbReference type="GO" id="GO:0016020">
    <property type="term" value="C:membrane"/>
    <property type="evidence" value="ECO:0007669"/>
    <property type="project" value="UniProtKB-SubCell"/>
</dbReference>
<evidence type="ECO:0000256" key="5">
    <source>
        <dbReference type="SAM" id="Phobius"/>
    </source>
</evidence>
<dbReference type="InterPro" id="IPR023352">
    <property type="entry name" value="MAPEG-like_dom_sf"/>
</dbReference>
<reference evidence="10 11" key="1">
    <citation type="submission" date="2019-07" db="EMBL/GenBank/DDBJ databases">
        <title>Genomes of Cafeteria roenbergensis.</title>
        <authorList>
            <person name="Fischer M.G."/>
            <person name="Hackl T."/>
            <person name="Roman M."/>
        </authorList>
    </citation>
    <scope>NUCLEOTIDE SEQUENCE [LARGE SCALE GENOMIC DNA]</scope>
    <source>
        <strain evidence="6 11">BVI</strain>
        <strain evidence="8 13">Cflag</strain>
        <strain evidence="9 10">E4-10P</strain>
        <strain evidence="7 12">RCC970-E3</strain>
    </source>
</reference>
<dbReference type="SUPFAM" id="SSF161084">
    <property type="entry name" value="MAPEG domain-like"/>
    <property type="match status" value="1"/>
</dbReference>
<dbReference type="Proteomes" id="UP000325113">
    <property type="component" value="Unassembled WGS sequence"/>
</dbReference>
<gene>
    <name evidence="9" type="ORF">FNF27_03514</name>
    <name evidence="7" type="ORF">FNF28_05413</name>
    <name evidence="6" type="ORF">FNF29_02288</name>
    <name evidence="8" type="ORF">FNF31_03712</name>
</gene>
<feature type="transmembrane region" description="Helical" evidence="5">
    <location>
        <begin position="73"/>
        <end position="98"/>
    </location>
</feature>
<dbReference type="GO" id="GO:0005783">
    <property type="term" value="C:endoplasmic reticulum"/>
    <property type="evidence" value="ECO:0007669"/>
    <property type="project" value="TreeGrafter"/>
</dbReference>
<dbReference type="AlphaFoldDB" id="A0A5A8CPV8"/>
<evidence type="ECO:0000313" key="8">
    <source>
        <dbReference type="EMBL" id="KAA0161598.1"/>
    </source>
</evidence>
<evidence type="ECO:0000256" key="2">
    <source>
        <dbReference type="ARBA" id="ARBA00022692"/>
    </source>
</evidence>
<evidence type="ECO:0000256" key="3">
    <source>
        <dbReference type="ARBA" id="ARBA00022989"/>
    </source>
</evidence>
<evidence type="ECO:0000313" key="13">
    <source>
        <dbReference type="Proteomes" id="UP000325113"/>
    </source>
</evidence>
<dbReference type="GO" id="GO:0004364">
    <property type="term" value="F:glutathione transferase activity"/>
    <property type="evidence" value="ECO:0007669"/>
    <property type="project" value="TreeGrafter"/>
</dbReference>
<dbReference type="Proteomes" id="UP000323011">
    <property type="component" value="Unassembled WGS sequence"/>
</dbReference>
<dbReference type="InterPro" id="IPR001129">
    <property type="entry name" value="Membr-assoc_MAPEG"/>
</dbReference>
<keyword evidence="2 5" id="KW-0812">Transmembrane</keyword>
<dbReference type="Proteomes" id="UP000322899">
    <property type="component" value="Unassembled WGS sequence"/>
</dbReference>
<organism evidence="6 11">
    <name type="scientific">Cafeteria roenbergensis</name>
    <name type="common">Marine flagellate</name>
    <dbReference type="NCBI Taxonomy" id="33653"/>
    <lineage>
        <taxon>Eukaryota</taxon>
        <taxon>Sar</taxon>
        <taxon>Stramenopiles</taxon>
        <taxon>Bigyra</taxon>
        <taxon>Opalozoa</taxon>
        <taxon>Bicosoecida</taxon>
        <taxon>Cafeteriaceae</taxon>
        <taxon>Cafeteria</taxon>
    </lineage>
</organism>
<dbReference type="Gene3D" id="1.20.120.550">
    <property type="entry name" value="Membrane associated eicosanoid/glutathione metabolism-like domain"/>
    <property type="match status" value="1"/>
</dbReference>
<dbReference type="EMBL" id="VLTO01000017">
    <property type="protein sequence ID" value="KAA0174982.1"/>
    <property type="molecule type" value="Genomic_DNA"/>
</dbReference>
<name>A0A5A8CPV8_CAFRO</name>
<evidence type="ECO:0000313" key="7">
    <source>
        <dbReference type="EMBL" id="KAA0160577.1"/>
    </source>
</evidence>
<dbReference type="GO" id="GO:0006691">
    <property type="term" value="P:leukotriene metabolic process"/>
    <property type="evidence" value="ECO:0007669"/>
    <property type="project" value="UniProtKB-ARBA"/>
</dbReference>
<dbReference type="Proteomes" id="UP000324907">
    <property type="component" value="Unassembled WGS sequence"/>
</dbReference>
<accession>A0A5A8CPV8</accession>
<dbReference type="PANTHER" id="PTHR10250">
    <property type="entry name" value="MICROSOMAL GLUTATHIONE S-TRANSFERASE"/>
    <property type="match status" value="1"/>
</dbReference>
<keyword evidence="4 5" id="KW-0472">Membrane</keyword>
<dbReference type="EMBL" id="VLTN01000010">
    <property type="protein sequence ID" value="KAA0154759.1"/>
    <property type="molecule type" value="Genomic_DNA"/>
</dbReference>
<dbReference type="GO" id="GO:0004602">
    <property type="term" value="F:glutathione peroxidase activity"/>
    <property type="evidence" value="ECO:0007669"/>
    <property type="project" value="TreeGrafter"/>
</dbReference>
<evidence type="ECO:0000313" key="11">
    <source>
        <dbReference type="Proteomes" id="UP000323011"/>
    </source>
</evidence>
<sequence>MADAKLVYLPAAAAMAGHAFQLAMCHIQSAGVRVAYNKDRPDAEKIKEPQLTGDPKVDRAHRAAANRVEWSPVFFVLMGTSAVYFNPLAAGIAGAVYIKSTHDYFHAYVEDAEKREDPMHTGVMALAALLVMSTLGLAHTGLKDGMDIDLLEKSGLRKLGAAVGKMITNN</sequence>
<evidence type="ECO:0000313" key="6">
    <source>
        <dbReference type="EMBL" id="KAA0154759.1"/>
    </source>
</evidence>
<dbReference type="EMBL" id="VLTL01000109">
    <property type="protein sequence ID" value="KAA0160577.1"/>
    <property type="molecule type" value="Genomic_DNA"/>
</dbReference>
<evidence type="ECO:0000313" key="10">
    <source>
        <dbReference type="Proteomes" id="UP000322899"/>
    </source>
</evidence>
<dbReference type="Pfam" id="PF01124">
    <property type="entry name" value="MAPEG"/>
    <property type="match status" value="1"/>
</dbReference>
<evidence type="ECO:0000313" key="9">
    <source>
        <dbReference type="EMBL" id="KAA0174982.1"/>
    </source>
</evidence>
<keyword evidence="11" id="KW-1185">Reference proteome</keyword>
<dbReference type="InterPro" id="IPR050997">
    <property type="entry name" value="MAPEG"/>
</dbReference>
<comment type="subcellular location">
    <subcellularLocation>
        <location evidence="1">Membrane</location>
        <topology evidence="1">Multi-pass membrane protein</topology>
    </subcellularLocation>
</comment>
<evidence type="ECO:0008006" key="14">
    <source>
        <dbReference type="Google" id="ProtNLM"/>
    </source>
</evidence>
<dbReference type="PANTHER" id="PTHR10250:SF15">
    <property type="entry name" value="MICROSOMAL GLUTATHIONE S-TRANSFERASE-RELATED"/>
    <property type="match status" value="1"/>
</dbReference>
<evidence type="ECO:0000256" key="4">
    <source>
        <dbReference type="ARBA" id="ARBA00023136"/>
    </source>
</evidence>
<dbReference type="GO" id="GO:0005635">
    <property type="term" value="C:nuclear envelope"/>
    <property type="evidence" value="ECO:0007669"/>
    <property type="project" value="TreeGrafter"/>
</dbReference>
<protein>
    <recommendedName>
        <fullName evidence="14">Glutathione transferase</fullName>
    </recommendedName>
</protein>
<feature type="transmembrane region" description="Helical" evidence="5">
    <location>
        <begin position="118"/>
        <end position="138"/>
    </location>
</feature>
<proteinExistence type="predicted"/>
<comment type="caution">
    <text evidence="6">The sequence shown here is derived from an EMBL/GenBank/DDBJ whole genome shotgun (WGS) entry which is preliminary data.</text>
</comment>
<dbReference type="EMBL" id="VLTM01000034">
    <property type="protein sequence ID" value="KAA0161598.1"/>
    <property type="molecule type" value="Genomic_DNA"/>
</dbReference>
<evidence type="ECO:0000256" key="1">
    <source>
        <dbReference type="ARBA" id="ARBA00004141"/>
    </source>
</evidence>
<evidence type="ECO:0000313" key="12">
    <source>
        <dbReference type="Proteomes" id="UP000324907"/>
    </source>
</evidence>
<keyword evidence="3 5" id="KW-1133">Transmembrane helix</keyword>